<gene>
    <name evidence="2" type="ORF">DGYR_LOCUS10160</name>
</gene>
<sequence>MIEMERRVRKEETAQFEVKQMKKENLLRQELEAIREAALEARDYQLTRLMKATINSRVESIKAEMSNKLSEQLEMVQKKMRRLEAQAARVISEQETCMLTKQESDEWLKALMVRRYDRRKSMIPSTPIMFEGEPNMFEGFIVRHESIVSRYSEAKEWEKFELLYMQLSYTINFSYLSRLE</sequence>
<comment type="caution">
    <text evidence="2">The sequence shown here is derived from an EMBL/GenBank/DDBJ whole genome shotgun (WGS) entry which is preliminary data.</text>
</comment>
<dbReference type="AlphaFoldDB" id="A0A7I8W2E9"/>
<protein>
    <submittedName>
        <fullName evidence="2">Uncharacterized protein</fullName>
    </submittedName>
</protein>
<dbReference type="Proteomes" id="UP000549394">
    <property type="component" value="Unassembled WGS sequence"/>
</dbReference>
<feature type="coiled-coil region" evidence="1">
    <location>
        <begin position="66"/>
        <end position="93"/>
    </location>
</feature>
<dbReference type="EMBL" id="CAJFCJ010000017">
    <property type="protein sequence ID" value="CAD5122340.1"/>
    <property type="molecule type" value="Genomic_DNA"/>
</dbReference>
<evidence type="ECO:0000256" key="1">
    <source>
        <dbReference type="SAM" id="Coils"/>
    </source>
</evidence>
<accession>A0A7I8W2E9</accession>
<name>A0A7I8W2E9_9ANNE</name>
<keyword evidence="1" id="KW-0175">Coiled coil</keyword>
<reference evidence="2 3" key="1">
    <citation type="submission" date="2020-08" db="EMBL/GenBank/DDBJ databases">
        <authorList>
            <person name="Hejnol A."/>
        </authorList>
    </citation>
    <scope>NUCLEOTIDE SEQUENCE [LARGE SCALE GENOMIC DNA]</scope>
</reference>
<keyword evidence="3" id="KW-1185">Reference proteome</keyword>
<organism evidence="2 3">
    <name type="scientific">Dimorphilus gyrociliatus</name>
    <dbReference type="NCBI Taxonomy" id="2664684"/>
    <lineage>
        <taxon>Eukaryota</taxon>
        <taxon>Metazoa</taxon>
        <taxon>Spiralia</taxon>
        <taxon>Lophotrochozoa</taxon>
        <taxon>Annelida</taxon>
        <taxon>Polychaeta</taxon>
        <taxon>Polychaeta incertae sedis</taxon>
        <taxon>Dinophilidae</taxon>
        <taxon>Dimorphilus</taxon>
    </lineage>
</organism>
<evidence type="ECO:0000313" key="2">
    <source>
        <dbReference type="EMBL" id="CAD5122340.1"/>
    </source>
</evidence>
<evidence type="ECO:0000313" key="3">
    <source>
        <dbReference type="Proteomes" id="UP000549394"/>
    </source>
</evidence>
<proteinExistence type="predicted"/>